<evidence type="ECO:0000313" key="2">
    <source>
        <dbReference type="EMBL" id="DBA54671.1"/>
    </source>
</evidence>
<feature type="transmembrane region" description="Helical" evidence="1">
    <location>
        <begin position="86"/>
        <end position="108"/>
    </location>
</feature>
<protein>
    <submittedName>
        <fullName evidence="2">VP3-like structural protein</fullName>
    </submittedName>
</protein>
<feature type="transmembrane region" description="Helical" evidence="1">
    <location>
        <begin position="28"/>
        <end position="48"/>
    </location>
</feature>
<keyword evidence="1" id="KW-0472">Membrane</keyword>
<keyword evidence="1" id="KW-0812">Transmembrane</keyword>
<sequence length="136" mass="14154">MSKVRRVGGAVKAQYGHHWGGSFKKGRIGLMEVGALVFYVLASIAAFGLGSLSLSWLTDFTWLIVITTMLIVLSQKKDVTLTGVEVIGAIVAVVLPLAAAGQLTSVGIDISSYVASNGFLLFLISVAGAIVAATQD</sequence>
<proteinExistence type="predicted"/>
<name>A0AAT9J7R5_9VIRU</name>
<keyword evidence="1" id="KW-1133">Transmembrane helix</keyword>
<reference evidence="2" key="1">
    <citation type="journal article" date="2024" name="ISME J.">
        <title>Pleomorphic viruses establish stable relationship with marine hyperthermophilic archaea.</title>
        <authorList>
            <person name="Baquero D.P."/>
            <person name="Bignon E.A."/>
            <person name="Krupovic M."/>
        </authorList>
    </citation>
    <scope>NUCLEOTIDE SEQUENCE</scope>
</reference>
<dbReference type="EMBL" id="BK065158">
    <property type="protein sequence ID" value="DBA54671.1"/>
    <property type="molecule type" value="Genomic_DNA"/>
</dbReference>
<evidence type="ECO:0000256" key="1">
    <source>
        <dbReference type="SAM" id="Phobius"/>
    </source>
</evidence>
<organism evidence="2">
    <name type="scientific">Pleomorphic virus ThalV2</name>
    <dbReference type="NCBI Taxonomy" id="3115753"/>
    <lineage>
        <taxon>Viruses</taxon>
        <taxon>Monodnaviria</taxon>
        <taxon>Trapavirae</taxon>
        <taxon>Saleviricota</taxon>
        <taxon>Huolimaviricetes</taxon>
        <taxon>Haloruvirales</taxon>
        <taxon>Pleolipoviridae</taxon>
    </lineage>
</organism>
<feature type="transmembrane region" description="Helical" evidence="1">
    <location>
        <begin position="114"/>
        <end position="133"/>
    </location>
</feature>
<accession>A0AAT9J7R5</accession>
<feature type="transmembrane region" description="Helical" evidence="1">
    <location>
        <begin position="54"/>
        <end position="74"/>
    </location>
</feature>
<gene>
    <name evidence="2" type="ORF">ThalV2_gp03</name>
</gene>